<proteinExistence type="predicted"/>
<evidence type="ECO:0000313" key="3">
    <source>
        <dbReference type="Proteomes" id="UP001628179"/>
    </source>
</evidence>
<dbReference type="EMBL" id="BAAFSV010000001">
    <property type="protein sequence ID" value="GAB1311768.1"/>
    <property type="molecule type" value="Genomic_DNA"/>
</dbReference>
<dbReference type="GeneID" id="98172723"/>
<accession>A0ABQ0G1Y7</accession>
<dbReference type="Gene3D" id="3.50.50.60">
    <property type="entry name" value="FAD/NAD(P)-binding domain"/>
    <property type="match status" value="1"/>
</dbReference>
<dbReference type="InterPro" id="IPR036188">
    <property type="entry name" value="FAD/NAD-bd_sf"/>
</dbReference>
<protein>
    <submittedName>
        <fullName evidence="2">Uncharacterized protein</fullName>
    </submittedName>
</protein>
<dbReference type="Gene3D" id="3.30.560.10">
    <property type="entry name" value="Glucose Oxidase, domain 3"/>
    <property type="match status" value="1"/>
</dbReference>
<name>A0ABQ0G1Y7_9PEZI</name>
<sequence length="179" mass="18828">MKLQSLVTLALTGSAHAIPHSSTGHTVNRQAAELRDAYDFASVLAVEYDDIEYAARQFEPPKLVRGETGGYASRWELTSTPSPKLGNATAYVIAGRVVGASSAVKQDGLDRGSRHDYDAWQQLQAGCDTTTPKFTDPVPAGIFNTTFAAAALAGFNVTPATGHTRSACPTASSSPPSQT</sequence>
<comment type="caution">
    <text evidence="2">The sequence shown here is derived from an EMBL/GenBank/DDBJ whole genome shotgun (WGS) entry which is preliminary data.</text>
</comment>
<organism evidence="2 3">
    <name type="scientific">Madurella fahalii</name>
    <dbReference type="NCBI Taxonomy" id="1157608"/>
    <lineage>
        <taxon>Eukaryota</taxon>
        <taxon>Fungi</taxon>
        <taxon>Dikarya</taxon>
        <taxon>Ascomycota</taxon>
        <taxon>Pezizomycotina</taxon>
        <taxon>Sordariomycetes</taxon>
        <taxon>Sordariomycetidae</taxon>
        <taxon>Sordariales</taxon>
        <taxon>Sordariales incertae sedis</taxon>
        <taxon>Madurella</taxon>
    </lineage>
</organism>
<keyword evidence="3" id="KW-1185">Reference proteome</keyword>
<feature type="chain" id="PRO_5045039288" evidence="1">
    <location>
        <begin position="18"/>
        <end position="179"/>
    </location>
</feature>
<dbReference type="Proteomes" id="UP001628179">
    <property type="component" value="Unassembled WGS sequence"/>
</dbReference>
<reference evidence="2 3" key="1">
    <citation type="submission" date="2024-09" db="EMBL/GenBank/DDBJ databases">
        <title>Itraconazole resistance in Madurella fahalii resulting from another homologue of gene encoding cytochrome P450 14-alpha sterol demethylase (CYP51).</title>
        <authorList>
            <person name="Yoshioka I."/>
            <person name="Fahal A.H."/>
            <person name="Kaneko S."/>
            <person name="Yaguchi T."/>
        </authorList>
    </citation>
    <scope>NUCLEOTIDE SEQUENCE [LARGE SCALE GENOMIC DNA]</scope>
    <source>
        <strain evidence="2 3">IFM 68171</strain>
    </source>
</reference>
<feature type="signal peptide" evidence="1">
    <location>
        <begin position="1"/>
        <end position="17"/>
    </location>
</feature>
<evidence type="ECO:0000256" key="1">
    <source>
        <dbReference type="SAM" id="SignalP"/>
    </source>
</evidence>
<keyword evidence="1" id="KW-0732">Signal</keyword>
<gene>
    <name evidence="2" type="ORF">MFIFM68171_01978</name>
</gene>
<evidence type="ECO:0000313" key="2">
    <source>
        <dbReference type="EMBL" id="GAB1311768.1"/>
    </source>
</evidence>
<dbReference type="RefSeq" id="XP_070913501.1">
    <property type="nucleotide sequence ID" value="XM_071057400.1"/>
</dbReference>